<dbReference type="Proteomes" id="UP001480595">
    <property type="component" value="Unassembled WGS sequence"/>
</dbReference>
<evidence type="ECO:0000313" key="2">
    <source>
        <dbReference type="Proteomes" id="UP001480595"/>
    </source>
</evidence>
<organism evidence="1 2">
    <name type="scientific">Apiospora phragmitis</name>
    <dbReference type="NCBI Taxonomy" id="2905665"/>
    <lineage>
        <taxon>Eukaryota</taxon>
        <taxon>Fungi</taxon>
        <taxon>Dikarya</taxon>
        <taxon>Ascomycota</taxon>
        <taxon>Pezizomycotina</taxon>
        <taxon>Sordariomycetes</taxon>
        <taxon>Xylariomycetidae</taxon>
        <taxon>Amphisphaeriales</taxon>
        <taxon>Apiosporaceae</taxon>
        <taxon>Apiospora</taxon>
    </lineage>
</organism>
<protein>
    <submittedName>
        <fullName evidence="1">Uncharacterized protein</fullName>
    </submittedName>
</protein>
<dbReference type="EMBL" id="JAQQWL010000006">
    <property type="protein sequence ID" value="KAK8069980.1"/>
    <property type="molecule type" value="Genomic_DNA"/>
</dbReference>
<reference evidence="1 2" key="1">
    <citation type="submission" date="2023-01" db="EMBL/GenBank/DDBJ databases">
        <title>Analysis of 21 Apiospora genomes using comparative genomics revels a genus with tremendous synthesis potential of carbohydrate active enzymes and secondary metabolites.</title>
        <authorList>
            <person name="Sorensen T."/>
        </authorList>
    </citation>
    <scope>NUCLEOTIDE SEQUENCE [LARGE SCALE GENOMIC DNA]</scope>
    <source>
        <strain evidence="1 2">CBS 135458</strain>
    </source>
</reference>
<accession>A0ABR1VIC1</accession>
<gene>
    <name evidence="1" type="ORF">PG994_006596</name>
</gene>
<proteinExistence type="predicted"/>
<keyword evidence="2" id="KW-1185">Reference proteome</keyword>
<sequence length="251" mass="28097">MSYKPKTSFASEQAIHALTDVAHPRRSVNALVHRDYERFDAPIGDASCQARTTVVSDAAKVVEDYLEGYMDNSGGPEKQKNHEAVLALVEAYNTLHANDPADGRVKEPSDLKNEGRGSEEYERFFAEIEALLGSEHLALLSAFYSKTADYTRTFTVFDTAIAQQDHLIYYGTTAEAEATKNPRLRTDLDSTLKAAVGQGNVNYIYRRFNDDIVILGLTDDSDSIKRQTSRWLAEEYRAKITLPNKQTYEVG</sequence>
<name>A0ABR1VIC1_9PEZI</name>
<comment type="caution">
    <text evidence="1">The sequence shown here is derived from an EMBL/GenBank/DDBJ whole genome shotgun (WGS) entry which is preliminary data.</text>
</comment>
<evidence type="ECO:0000313" key="1">
    <source>
        <dbReference type="EMBL" id="KAK8069980.1"/>
    </source>
</evidence>
<dbReference type="GeneID" id="92091068"/>
<dbReference type="RefSeq" id="XP_066717274.1">
    <property type="nucleotide sequence ID" value="XM_066858005.1"/>
</dbReference>